<name>A0ABP3FGC2_9GAMM</name>
<reference evidence="2" key="1">
    <citation type="journal article" date="2019" name="Int. J. Syst. Evol. Microbiol.">
        <title>The Global Catalogue of Microorganisms (GCM) 10K type strain sequencing project: providing services to taxonomists for standard genome sequencing and annotation.</title>
        <authorList>
            <consortium name="The Broad Institute Genomics Platform"/>
            <consortium name="The Broad Institute Genome Sequencing Center for Infectious Disease"/>
            <person name="Wu L."/>
            <person name="Ma J."/>
        </authorList>
    </citation>
    <scope>NUCLEOTIDE SEQUENCE [LARGE SCALE GENOMIC DNA]</scope>
    <source>
        <strain evidence="2">JCM 16343</strain>
    </source>
</reference>
<organism evidence="1 2">
    <name type="scientific">Psychrobacter aestuarii</name>
    <dbReference type="NCBI Taxonomy" id="556327"/>
    <lineage>
        <taxon>Bacteria</taxon>
        <taxon>Pseudomonadati</taxon>
        <taxon>Pseudomonadota</taxon>
        <taxon>Gammaproteobacteria</taxon>
        <taxon>Moraxellales</taxon>
        <taxon>Moraxellaceae</taxon>
        <taxon>Psychrobacter</taxon>
    </lineage>
</organism>
<comment type="caution">
    <text evidence="1">The sequence shown here is derived from an EMBL/GenBank/DDBJ whole genome shotgun (WGS) entry which is preliminary data.</text>
</comment>
<dbReference type="Proteomes" id="UP001501787">
    <property type="component" value="Unassembled WGS sequence"/>
</dbReference>
<sequence>MAECTTVNISKNTENKRKIRLKSVACISDDVVHSKVIIALQSIMHISYIGVTKYYTQLGLPRHNDNESAQHYYYIDELPHVEVQIYHKSMTKMRRGG</sequence>
<gene>
    <name evidence="1" type="ORF">GCM10009129_13270</name>
</gene>
<dbReference type="EMBL" id="BAAAFR010000002">
    <property type="protein sequence ID" value="GAA0317148.1"/>
    <property type="molecule type" value="Genomic_DNA"/>
</dbReference>
<accession>A0ABP3FGC2</accession>
<keyword evidence="2" id="KW-1185">Reference proteome</keyword>
<proteinExistence type="predicted"/>
<evidence type="ECO:0000313" key="2">
    <source>
        <dbReference type="Proteomes" id="UP001501787"/>
    </source>
</evidence>
<evidence type="ECO:0000313" key="1">
    <source>
        <dbReference type="EMBL" id="GAA0317148.1"/>
    </source>
</evidence>
<protein>
    <submittedName>
        <fullName evidence="1">Uncharacterized protein</fullName>
    </submittedName>
</protein>